<gene>
    <name evidence="7" type="ORF">J7W16_01670</name>
</gene>
<comment type="subcellular location">
    <subcellularLocation>
        <location evidence="1">Membrane</location>
        <topology evidence="1">Multi-pass membrane protein</topology>
    </subcellularLocation>
</comment>
<evidence type="ECO:0000256" key="4">
    <source>
        <dbReference type="ARBA" id="ARBA00022989"/>
    </source>
</evidence>
<dbReference type="PANTHER" id="PTHR30474">
    <property type="entry name" value="CELL CYCLE PROTEIN"/>
    <property type="match status" value="1"/>
</dbReference>
<evidence type="ECO:0000256" key="2">
    <source>
        <dbReference type="ARBA" id="ARBA00022692"/>
    </source>
</evidence>
<proteinExistence type="predicted"/>
<sequence length="393" mass="44011">MEERKTGFQQLDYTLLFLMFVLMCWSLLAIYSGSGQYSDDPTFYVKRQLIFYGLGVVIMVGVMILDYDFFKYLSIPLYGLGLVALLLVAYSPLGVYKNGSTRWLDIGIAEPQPSEFMKIILIFALAHLLFRITADRGKKDIKSDLIIVAKVFAVGLPPFFLILTQPDLGTALVVASVIATMLLLSGVAWRILLFLGLSAFTGILTLIWLHNNHFELFSTFIEPHQLERIYGWLSPYEHQGSYGYQLVMAIRGIGAGQLHGSGFMQGVQTQSDTIPEIHTDFIFTVIGEEFGFLGAMVLIVTYFLLFYRMIIIALTCNNLYGTYLVAGVIGLLVFQVFQNIAMTIGLMPITGLALPFISYGGSALITNMLAMGIVLNVNMRTRHYMFETEEQSM</sequence>
<dbReference type="AlphaFoldDB" id="A0A940WQ93"/>
<dbReference type="Proteomes" id="UP000678228">
    <property type="component" value="Unassembled WGS sequence"/>
</dbReference>
<feature type="transmembrane region" description="Helical" evidence="6">
    <location>
        <begin position="319"/>
        <end position="337"/>
    </location>
</feature>
<dbReference type="GO" id="GO:0032153">
    <property type="term" value="C:cell division site"/>
    <property type="evidence" value="ECO:0007669"/>
    <property type="project" value="TreeGrafter"/>
</dbReference>
<dbReference type="GO" id="GO:0051301">
    <property type="term" value="P:cell division"/>
    <property type="evidence" value="ECO:0007669"/>
    <property type="project" value="InterPro"/>
</dbReference>
<evidence type="ECO:0000256" key="6">
    <source>
        <dbReference type="SAM" id="Phobius"/>
    </source>
</evidence>
<dbReference type="Pfam" id="PF01098">
    <property type="entry name" value="FTSW_RODA_SPOVE"/>
    <property type="match status" value="1"/>
</dbReference>
<organism evidence="7 8">
    <name type="scientific">Halalkalibacter suaedae</name>
    <dbReference type="NCBI Taxonomy" id="2822140"/>
    <lineage>
        <taxon>Bacteria</taxon>
        <taxon>Bacillati</taxon>
        <taxon>Bacillota</taxon>
        <taxon>Bacilli</taxon>
        <taxon>Bacillales</taxon>
        <taxon>Bacillaceae</taxon>
        <taxon>Halalkalibacter</taxon>
    </lineage>
</organism>
<dbReference type="GO" id="GO:0005886">
    <property type="term" value="C:plasma membrane"/>
    <property type="evidence" value="ECO:0007669"/>
    <property type="project" value="TreeGrafter"/>
</dbReference>
<feature type="transmembrane region" description="Helical" evidence="6">
    <location>
        <begin position="77"/>
        <end position="96"/>
    </location>
</feature>
<dbReference type="PANTHER" id="PTHR30474:SF1">
    <property type="entry name" value="PEPTIDOGLYCAN GLYCOSYLTRANSFERASE MRDB"/>
    <property type="match status" value="1"/>
</dbReference>
<feature type="transmembrane region" description="Helical" evidence="6">
    <location>
        <begin position="145"/>
        <end position="162"/>
    </location>
</feature>
<dbReference type="InterPro" id="IPR018365">
    <property type="entry name" value="Cell_cycle_FtsW-rel_CS"/>
</dbReference>
<dbReference type="InterPro" id="IPR001182">
    <property type="entry name" value="FtsW/RodA"/>
</dbReference>
<evidence type="ECO:0000313" key="7">
    <source>
        <dbReference type="EMBL" id="MBP3949823.1"/>
    </source>
</evidence>
<name>A0A940WQ93_9BACI</name>
<evidence type="ECO:0000256" key="5">
    <source>
        <dbReference type="ARBA" id="ARBA00023136"/>
    </source>
</evidence>
<evidence type="ECO:0000313" key="8">
    <source>
        <dbReference type="Proteomes" id="UP000678228"/>
    </source>
</evidence>
<feature type="transmembrane region" description="Helical" evidence="6">
    <location>
        <begin position="357"/>
        <end position="377"/>
    </location>
</feature>
<keyword evidence="5 6" id="KW-0472">Membrane</keyword>
<dbReference type="PROSITE" id="PS00428">
    <property type="entry name" value="FTSW_RODA_SPOVE"/>
    <property type="match status" value="1"/>
</dbReference>
<protein>
    <submittedName>
        <fullName evidence="7">Rod shape-determining protein RodA</fullName>
    </submittedName>
</protein>
<evidence type="ECO:0000256" key="1">
    <source>
        <dbReference type="ARBA" id="ARBA00004141"/>
    </source>
</evidence>
<feature type="transmembrane region" description="Helical" evidence="6">
    <location>
        <begin position="50"/>
        <end position="70"/>
    </location>
</feature>
<keyword evidence="8" id="KW-1185">Reference proteome</keyword>
<feature type="transmembrane region" description="Helical" evidence="6">
    <location>
        <begin position="12"/>
        <end position="30"/>
    </location>
</feature>
<evidence type="ECO:0000256" key="3">
    <source>
        <dbReference type="ARBA" id="ARBA00022960"/>
    </source>
</evidence>
<feature type="transmembrane region" description="Helical" evidence="6">
    <location>
        <begin position="290"/>
        <end position="307"/>
    </location>
</feature>
<dbReference type="EMBL" id="JAGKSQ010000001">
    <property type="protein sequence ID" value="MBP3949823.1"/>
    <property type="molecule type" value="Genomic_DNA"/>
</dbReference>
<keyword evidence="3" id="KW-0133">Cell shape</keyword>
<dbReference type="GO" id="GO:0015648">
    <property type="term" value="F:lipid-linked peptidoglycan transporter activity"/>
    <property type="evidence" value="ECO:0007669"/>
    <property type="project" value="TreeGrafter"/>
</dbReference>
<feature type="transmembrane region" description="Helical" evidence="6">
    <location>
        <begin position="191"/>
        <end position="210"/>
    </location>
</feature>
<comment type="caution">
    <text evidence="7">The sequence shown here is derived from an EMBL/GenBank/DDBJ whole genome shotgun (WGS) entry which is preliminary data.</text>
</comment>
<reference evidence="7" key="1">
    <citation type="submission" date="2021-03" db="EMBL/GenBank/DDBJ databases">
        <title>Bacillus suaedae sp. nov., isolated from Suaeda aralocaspica.</title>
        <authorList>
            <person name="Lei R.F.R."/>
        </authorList>
    </citation>
    <scope>NUCLEOTIDE SEQUENCE</scope>
    <source>
        <strain evidence="7">YZJH907-2</strain>
    </source>
</reference>
<feature type="transmembrane region" description="Helical" evidence="6">
    <location>
        <begin position="168"/>
        <end position="184"/>
    </location>
</feature>
<dbReference type="RefSeq" id="WP_210595191.1">
    <property type="nucleotide sequence ID" value="NZ_JAGKSQ010000001.1"/>
</dbReference>
<keyword evidence="4 6" id="KW-1133">Transmembrane helix</keyword>
<dbReference type="GO" id="GO:0008360">
    <property type="term" value="P:regulation of cell shape"/>
    <property type="evidence" value="ECO:0007669"/>
    <property type="project" value="UniProtKB-KW"/>
</dbReference>
<keyword evidence="2 6" id="KW-0812">Transmembrane</keyword>
<feature type="transmembrane region" description="Helical" evidence="6">
    <location>
        <begin position="116"/>
        <end position="133"/>
    </location>
</feature>
<accession>A0A940WQ93</accession>